<dbReference type="InterPro" id="IPR000182">
    <property type="entry name" value="GNAT_dom"/>
</dbReference>
<dbReference type="PANTHER" id="PTHR43877:SF2">
    <property type="entry name" value="AMINOALKYLPHOSPHONATE N-ACETYLTRANSFERASE-RELATED"/>
    <property type="match status" value="1"/>
</dbReference>
<keyword evidence="1 4" id="KW-0808">Transferase</keyword>
<dbReference type="GO" id="GO:0016747">
    <property type="term" value="F:acyltransferase activity, transferring groups other than amino-acyl groups"/>
    <property type="evidence" value="ECO:0007669"/>
    <property type="project" value="InterPro"/>
</dbReference>
<dbReference type="PANTHER" id="PTHR43877">
    <property type="entry name" value="AMINOALKYLPHOSPHONATE N-ACETYLTRANSFERASE-RELATED-RELATED"/>
    <property type="match status" value="1"/>
</dbReference>
<organism evidence="4 5">
    <name type="scientific">Paenibacillus hemerocallicola</name>
    <dbReference type="NCBI Taxonomy" id="1172614"/>
    <lineage>
        <taxon>Bacteria</taxon>
        <taxon>Bacillati</taxon>
        <taxon>Bacillota</taxon>
        <taxon>Bacilli</taxon>
        <taxon>Bacillales</taxon>
        <taxon>Paenibacillaceae</taxon>
        <taxon>Paenibacillus</taxon>
    </lineage>
</organism>
<feature type="domain" description="N-acetyltransferase" evidence="3">
    <location>
        <begin position="3"/>
        <end position="140"/>
    </location>
</feature>
<gene>
    <name evidence="4" type="ORF">FE784_10730</name>
</gene>
<reference evidence="4 5" key="1">
    <citation type="submission" date="2019-05" db="EMBL/GenBank/DDBJ databases">
        <title>We sequenced the genome of Paenibacillus hemerocallicola KCTC 33185 for further insight into its adaptation and study the phylogeny of Paenibacillus.</title>
        <authorList>
            <person name="Narsing Rao M.P."/>
        </authorList>
    </citation>
    <scope>NUCLEOTIDE SEQUENCE [LARGE SCALE GENOMIC DNA]</scope>
    <source>
        <strain evidence="4 5">KCTC 33185</strain>
    </source>
</reference>
<protein>
    <submittedName>
        <fullName evidence="4">GNAT family N-acetyltransferase</fullName>
    </submittedName>
</protein>
<keyword evidence="5" id="KW-1185">Reference proteome</keyword>
<sequence length="140" mass="16391">MQTCIRPIQAHELDDLFRLVEQFSTSFEPDKVQFQESMSQLLSDEAAFLRVALHDSKLIGYCLGFDHYTLYANGRVSWLEEIMVDETYRNQGIGKQLMDCFEEWTRLRKSQLIALATRRAATFYKGLGYQESAVYFRKLL</sequence>
<dbReference type="SUPFAM" id="SSF55729">
    <property type="entry name" value="Acyl-CoA N-acyltransferases (Nat)"/>
    <property type="match status" value="1"/>
</dbReference>
<dbReference type="Pfam" id="PF00583">
    <property type="entry name" value="Acetyltransf_1"/>
    <property type="match status" value="1"/>
</dbReference>
<dbReference type="InterPro" id="IPR016181">
    <property type="entry name" value="Acyl_CoA_acyltransferase"/>
</dbReference>
<evidence type="ECO:0000313" key="4">
    <source>
        <dbReference type="EMBL" id="TNJ66435.1"/>
    </source>
</evidence>
<evidence type="ECO:0000256" key="1">
    <source>
        <dbReference type="ARBA" id="ARBA00022679"/>
    </source>
</evidence>
<proteinExistence type="predicted"/>
<evidence type="ECO:0000313" key="5">
    <source>
        <dbReference type="Proteomes" id="UP000307943"/>
    </source>
</evidence>
<dbReference type="InterPro" id="IPR050832">
    <property type="entry name" value="Bact_Acetyltransf"/>
</dbReference>
<dbReference type="PROSITE" id="PS51186">
    <property type="entry name" value="GNAT"/>
    <property type="match status" value="1"/>
</dbReference>
<dbReference type="CDD" id="cd04301">
    <property type="entry name" value="NAT_SF"/>
    <property type="match status" value="1"/>
</dbReference>
<dbReference type="AlphaFoldDB" id="A0A5C4TBY5"/>
<dbReference type="Gene3D" id="3.40.630.30">
    <property type="match status" value="1"/>
</dbReference>
<dbReference type="EMBL" id="VDCQ01000011">
    <property type="protein sequence ID" value="TNJ66435.1"/>
    <property type="molecule type" value="Genomic_DNA"/>
</dbReference>
<accession>A0A5C4TBY5</accession>
<dbReference type="Proteomes" id="UP000307943">
    <property type="component" value="Unassembled WGS sequence"/>
</dbReference>
<evidence type="ECO:0000256" key="2">
    <source>
        <dbReference type="ARBA" id="ARBA00023315"/>
    </source>
</evidence>
<evidence type="ECO:0000259" key="3">
    <source>
        <dbReference type="PROSITE" id="PS51186"/>
    </source>
</evidence>
<comment type="caution">
    <text evidence="4">The sequence shown here is derived from an EMBL/GenBank/DDBJ whole genome shotgun (WGS) entry which is preliminary data.</text>
</comment>
<name>A0A5C4TBY5_9BACL</name>
<keyword evidence="2" id="KW-0012">Acyltransferase</keyword>
<dbReference type="OrthoDB" id="156739at2"/>
<dbReference type="RefSeq" id="WP_139602191.1">
    <property type="nucleotide sequence ID" value="NZ_VDCQ01000011.1"/>
</dbReference>